<evidence type="ECO:0000313" key="4">
    <source>
        <dbReference type="Proteomes" id="UP001059971"/>
    </source>
</evidence>
<sequence length="105" mass="11089">MRRFLIAAAVTLTLASTPVLAQTTSAPASSAPAKPKYTSTDTDLGTLLDDPVAKAIVEKHIPGLTTNDQVDMARGMTLKAIQQYSPDEVTDARLAAIDAELAKLH</sequence>
<proteinExistence type="predicted"/>
<feature type="region of interest" description="Disordered" evidence="1">
    <location>
        <begin position="23"/>
        <end position="42"/>
    </location>
</feature>
<reference evidence="3" key="1">
    <citation type="submission" date="2018-07" db="EMBL/GenBank/DDBJ databases">
        <title>Complete genome sequence of Sphingomonas bisphenolicum strain AO1, a bisphenol A degradative bacterium isolated from Japanese farm field.</title>
        <authorList>
            <person name="Murakami M."/>
            <person name="Koh M."/>
            <person name="Koba S."/>
            <person name="Matsumura Y."/>
        </authorList>
    </citation>
    <scope>NUCLEOTIDE SEQUENCE</scope>
    <source>
        <strain evidence="3">AO1</strain>
    </source>
</reference>
<accession>A0ABM7G4N6</accession>
<organism evidence="3 4">
    <name type="scientific">Sphingomonas bisphenolicum</name>
    <dbReference type="NCBI Taxonomy" id="296544"/>
    <lineage>
        <taxon>Bacteria</taxon>
        <taxon>Pseudomonadati</taxon>
        <taxon>Pseudomonadota</taxon>
        <taxon>Alphaproteobacteria</taxon>
        <taxon>Sphingomonadales</taxon>
        <taxon>Sphingomonadaceae</taxon>
        <taxon>Sphingomonas</taxon>
    </lineage>
</organism>
<evidence type="ECO:0000256" key="2">
    <source>
        <dbReference type="SAM" id="SignalP"/>
    </source>
</evidence>
<protein>
    <submittedName>
        <fullName evidence="3">Uncharacterized protein</fullName>
    </submittedName>
</protein>
<evidence type="ECO:0000313" key="3">
    <source>
        <dbReference type="EMBL" id="BBF69671.1"/>
    </source>
</evidence>
<dbReference type="Proteomes" id="UP001059971">
    <property type="component" value="Chromosome 1"/>
</dbReference>
<feature type="compositionally biased region" description="Low complexity" evidence="1">
    <location>
        <begin position="25"/>
        <end position="42"/>
    </location>
</feature>
<gene>
    <name evidence="3" type="ORF">SBA_ch1_18710</name>
</gene>
<name>A0ABM7G4N6_9SPHN</name>
<feature type="signal peptide" evidence="2">
    <location>
        <begin position="1"/>
        <end position="21"/>
    </location>
</feature>
<dbReference type="EMBL" id="AP018817">
    <property type="protein sequence ID" value="BBF69671.1"/>
    <property type="molecule type" value="Genomic_DNA"/>
</dbReference>
<keyword evidence="2" id="KW-0732">Signal</keyword>
<evidence type="ECO:0000256" key="1">
    <source>
        <dbReference type="SAM" id="MobiDB-lite"/>
    </source>
</evidence>
<dbReference type="RefSeq" id="WP_261934209.1">
    <property type="nucleotide sequence ID" value="NZ_AP018817.1"/>
</dbReference>
<feature type="chain" id="PRO_5045318852" evidence="2">
    <location>
        <begin position="22"/>
        <end position="105"/>
    </location>
</feature>
<keyword evidence="4" id="KW-1185">Reference proteome</keyword>